<evidence type="ECO:0000313" key="2">
    <source>
        <dbReference type="EMBL" id="GHH57443.1"/>
    </source>
</evidence>
<evidence type="ECO:0000313" key="3">
    <source>
        <dbReference type="Proteomes" id="UP000605568"/>
    </source>
</evidence>
<gene>
    <name evidence="2" type="ORF">GCM10017774_76940</name>
</gene>
<dbReference type="RefSeq" id="WP_191304334.1">
    <property type="nucleotide sequence ID" value="NZ_BNAR01000018.1"/>
</dbReference>
<protein>
    <submittedName>
        <fullName evidence="2">Uncharacterized protein</fullName>
    </submittedName>
</protein>
<name>A0ABQ3N0Q8_9PSEU</name>
<proteinExistence type="predicted"/>
<feature type="region of interest" description="Disordered" evidence="1">
    <location>
        <begin position="1"/>
        <end position="32"/>
    </location>
</feature>
<accession>A0ABQ3N0Q8</accession>
<keyword evidence="3" id="KW-1185">Reference proteome</keyword>
<dbReference type="Proteomes" id="UP000605568">
    <property type="component" value="Unassembled WGS sequence"/>
</dbReference>
<reference evidence="3" key="1">
    <citation type="journal article" date="2019" name="Int. J. Syst. Evol. Microbiol.">
        <title>The Global Catalogue of Microorganisms (GCM) 10K type strain sequencing project: providing services to taxonomists for standard genome sequencing and annotation.</title>
        <authorList>
            <consortium name="The Broad Institute Genomics Platform"/>
            <consortium name="The Broad Institute Genome Sequencing Center for Infectious Disease"/>
            <person name="Wu L."/>
            <person name="Ma J."/>
        </authorList>
    </citation>
    <scope>NUCLEOTIDE SEQUENCE [LARGE SCALE GENOMIC DNA]</scope>
    <source>
        <strain evidence="3">CGMCC 4.7367</strain>
    </source>
</reference>
<evidence type="ECO:0000256" key="1">
    <source>
        <dbReference type="SAM" id="MobiDB-lite"/>
    </source>
</evidence>
<sequence>MSHKNRFGDDENDELTSDPPAPVVPPLAEGPRECSKCAKGWIDREKAVPCLDCRPHLAEGRRVQLGLQ</sequence>
<comment type="caution">
    <text evidence="2">The sequence shown here is derived from an EMBL/GenBank/DDBJ whole genome shotgun (WGS) entry which is preliminary data.</text>
</comment>
<organism evidence="2 3">
    <name type="scientific">Lentzea cavernae</name>
    <dbReference type="NCBI Taxonomy" id="2020703"/>
    <lineage>
        <taxon>Bacteria</taxon>
        <taxon>Bacillati</taxon>
        <taxon>Actinomycetota</taxon>
        <taxon>Actinomycetes</taxon>
        <taxon>Pseudonocardiales</taxon>
        <taxon>Pseudonocardiaceae</taxon>
        <taxon>Lentzea</taxon>
    </lineage>
</organism>
<dbReference type="EMBL" id="BNAR01000018">
    <property type="protein sequence ID" value="GHH57443.1"/>
    <property type="molecule type" value="Genomic_DNA"/>
</dbReference>